<feature type="domain" description="RecA family profile 1" evidence="3">
    <location>
        <begin position="80"/>
        <end position="265"/>
    </location>
</feature>
<dbReference type="InterPro" id="IPR030548">
    <property type="entry name" value="RAD51B"/>
</dbReference>
<gene>
    <name evidence="4" type="ORF">AB1Y20_012727</name>
</gene>
<dbReference type="EMBL" id="JBGBPQ010000024">
    <property type="protein sequence ID" value="KAL1500050.1"/>
    <property type="molecule type" value="Genomic_DNA"/>
</dbReference>
<keyword evidence="2" id="KW-0067">ATP-binding</keyword>
<comment type="caution">
    <text evidence="4">The sequence shown here is derived from an EMBL/GenBank/DDBJ whole genome shotgun (WGS) entry which is preliminary data.</text>
</comment>
<dbReference type="GO" id="GO:0140664">
    <property type="term" value="F:ATP-dependent DNA damage sensor activity"/>
    <property type="evidence" value="ECO:0007669"/>
    <property type="project" value="InterPro"/>
</dbReference>
<evidence type="ECO:0000313" key="5">
    <source>
        <dbReference type="Proteomes" id="UP001515480"/>
    </source>
</evidence>
<dbReference type="PANTHER" id="PTHR46456">
    <property type="entry name" value="DNA REPAIR PROTEIN RAD51 HOMOLOG 2"/>
    <property type="match status" value="1"/>
</dbReference>
<dbReference type="SUPFAM" id="SSF52540">
    <property type="entry name" value="P-loop containing nucleoside triphosphate hydrolases"/>
    <property type="match status" value="1"/>
</dbReference>
<proteinExistence type="predicted"/>
<organism evidence="4 5">
    <name type="scientific">Prymnesium parvum</name>
    <name type="common">Toxic golden alga</name>
    <dbReference type="NCBI Taxonomy" id="97485"/>
    <lineage>
        <taxon>Eukaryota</taxon>
        <taxon>Haptista</taxon>
        <taxon>Haptophyta</taxon>
        <taxon>Prymnesiophyceae</taxon>
        <taxon>Prymnesiales</taxon>
        <taxon>Prymnesiaceae</taxon>
        <taxon>Prymnesium</taxon>
    </lineage>
</organism>
<evidence type="ECO:0000256" key="2">
    <source>
        <dbReference type="ARBA" id="ARBA00022840"/>
    </source>
</evidence>
<dbReference type="Proteomes" id="UP001515480">
    <property type="component" value="Unassembled WGS sequence"/>
</dbReference>
<dbReference type="GO" id="GO:0033063">
    <property type="term" value="C:Rad51B-Rad51C-Rad51D-XRCC2 complex"/>
    <property type="evidence" value="ECO:0007669"/>
    <property type="project" value="InterPro"/>
</dbReference>
<name>A0AB34IJI6_PRYPA</name>
<dbReference type="AlphaFoldDB" id="A0AB34IJI6"/>
<dbReference type="GO" id="GO:0003690">
    <property type="term" value="F:double-stranded DNA binding"/>
    <property type="evidence" value="ECO:0007669"/>
    <property type="project" value="TreeGrafter"/>
</dbReference>
<dbReference type="InterPro" id="IPR027417">
    <property type="entry name" value="P-loop_NTPase"/>
</dbReference>
<dbReference type="GO" id="GO:0003697">
    <property type="term" value="F:single-stranded DNA binding"/>
    <property type="evidence" value="ECO:0007669"/>
    <property type="project" value="TreeGrafter"/>
</dbReference>
<dbReference type="GO" id="GO:0005524">
    <property type="term" value="F:ATP binding"/>
    <property type="evidence" value="ECO:0007669"/>
    <property type="project" value="UniProtKB-KW"/>
</dbReference>
<accession>A0AB34IJI6</accession>
<protein>
    <recommendedName>
        <fullName evidence="3">RecA family profile 1 domain-containing protein</fullName>
    </recommendedName>
</protein>
<keyword evidence="1" id="KW-0547">Nucleotide-binding</keyword>
<dbReference type="Gene3D" id="3.40.50.300">
    <property type="entry name" value="P-loop containing nucleotide triphosphate hydrolases"/>
    <property type="match status" value="1"/>
</dbReference>
<dbReference type="Pfam" id="PF08423">
    <property type="entry name" value="Rad51"/>
    <property type="match status" value="1"/>
</dbReference>
<sequence>MSLRADRRLARVAGIERQLQRTLEAAGFVTCRDILGVSVIELIEALDVDLDQACHLADVVAAEVAAKPRTAHQLLSRMSETSYLRTGIRPLDAHLGGGLPHRCVVEAVGPAGIGKTQFCLAVAARALVDGASDERRVVHIDTAHNLDLSTKRLTEMLELLLNEQRRDSPVAHSCTVAELASRLLVWRPDGWDEYCHCLKELEIALLAAPARVTLIIVDSVAAPVRAHFYTKDQRSTRQEQLVAHTALLKYLADTHDLCVLVTNQVQGSGDRQMVDFASSDCVSSVLGRDEARLVCCLGTVWAHSVNIRLVLERKAGWASASVASTIGIGWNAAESQEIRVAKAPMCANCERFGYKVGPEGLRSC</sequence>
<dbReference type="InterPro" id="IPR016467">
    <property type="entry name" value="DNA_recomb/repair_RecA-like"/>
</dbReference>
<dbReference type="GO" id="GO:0005657">
    <property type="term" value="C:replication fork"/>
    <property type="evidence" value="ECO:0007669"/>
    <property type="project" value="TreeGrafter"/>
</dbReference>
<dbReference type="GO" id="GO:0000724">
    <property type="term" value="P:double-strand break repair via homologous recombination"/>
    <property type="evidence" value="ECO:0007669"/>
    <property type="project" value="InterPro"/>
</dbReference>
<dbReference type="InterPro" id="IPR020588">
    <property type="entry name" value="RecA_ATP-bd"/>
</dbReference>
<reference evidence="4 5" key="1">
    <citation type="journal article" date="2024" name="Science">
        <title>Giant polyketide synthase enzymes in the biosynthesis of giant marine polyether toxins.</title>
        <authorList>
            <person name="Fallon T.R."/>
            <person name="Shende V.V."/>
            <person name="Wierzbicki I.H."/>
            <person name="Pendleton A.L."/>
            <person name="Watervoot N.F."/>
            <person name="Auber R.P."/>
            <person name="Gonzalez D.J."/>
            <person name="Wisecaver J.H."/>
            <person name="Moore B.S."/>
        </authorList>
    </citation>
    <scope>NUCLEOTIDE SEQUENCE [LARGE SCALE GENOMIC DNA]</scope>
    <source>
        <strain evidence="4 5">12B1</strain>
    </source>
</reference>
<dbReference type="GO" id="GO:0000400">
    <property type="term" value="F:four-way junction DNA binding"/>
    <property type="evidence" value="ECO:0007669"/>
    <property type="project" value="TreeGrafter"/>
</dbReference>
<dbReference type="PROSITE" id="PS50162">
    <property type="entry name" value="RECA_2"/>
    <property type="match status" value="1"/>
</dbReference>
<keyword evidence="5" id="KW-1185">Reference proteome</keyword>
<dbReference type="PANTHER" id="PTHR46456:SF1">
    <property type="entry name" value="DNA REPAIR PROTEIN RAD51 HOMOLOG 2"/>
    <property type="match status" value="1"/>
</dbReference>
<evidence type="ECO:0000259" key="3">
    <source>
        <dbReference type="PROSITE" id="PS50162"/>
    </source>
</evidence>
<evidence type="ECO:0000313" key="4">
    <source>
        <dbReference type="EMBL" id="KAL1500050.1"/>
    </source>
</evidence>
<dbReference type="InterPro" id="IPR013632">
    <property type="entry name" value="Rad51_C"/>
</dbReference>
<evidence type="ECO:0000256" key="1">
    <source>
        <dbReference type="ARBA" id="ARBA00022741"/>
    </source>
</evidence>
<dbReference type="PIRSF" id="PIRSF005856">
    <property type="entry name" value="Rad51"/>
    <property type="match status" value="1"/>
</dbReference>